<proteinExistence type="inferred from homology"/>
<dbReference type="GO" id="GO:0004777">
    <property type="term" value="F:succinate-semialdehyde dehydrogenase (NAD+) activity"/>
    <property type="evidence" value="ECO:0007669"/>
    <property type="project" value="TreeGrafter"/>
</dbReference>
<dbReference type="GeneID" id="89479091"/>
<gene>
    <name evidence="6" type="ORF">AtDm6_2793</name>
</gene>
<dbReference type="AlphaFoldDB" id="A0A094YHG2"/>
<comment type="caution">
    <text evidence="6">The sequence shown here is derived from an EMBL/GenBank/DDBJ whole genome shotgun (WGS) entry which is preliminary data.</text>
</comment>
<dbReference type="InterPro" id="IPR016161">
    <property type="entry name" value="Ald_DH/histidinol_DH"/>
</dbReference>
<feature type="active site" evidence="3">
    <location>
        <position position="258"/>
    </location>
</feature>
<name>A0A094YHG2_9PROT</name>
<dbReference type="NCBIfam" id="TIGR01780">
    <property type="entry name" value="SSADH"/>
    <property type="match status" value="1"/>
</dbReference>
<dbReference type="PATRIC" id="fig|104102.7.peg.2758"/>
<evidence type="ECO:0000256" key="3">
    <source>
        <dbReference type="PROSITE-ProRule" id="PRU10007"/>
    </source>
</evidence>
<evidence type="ECO:0000313" key="6">
    <source>
        <dbReference type="EMBL" id="KGB21485.1"/>
    </source>
</evidence>
<evidence type="ECO:0000256" key="4">
    <source>
        <dbReference type="RuleBase" id="RU003345"/>
    </source>
</evidence>
<evidence type="ECO:0000256" key="2">
    <source>
        <dbReference type="ARBA" id="ARBA00023002"/>
    </source>
</evidence>
<comment type="similarity">
    <text evidence="1 4">Belongs to the aldehyde dehydrogenase family.</text>
</comment>
<dbReference type="InterPro" id="IPR029510">
    <property type="entry name" value="Ald_DH_CS_GLU"/>
</dbReference>
<dbReference type="Pfam" id="PF00171">
    <property type="entry name" value="Aldedh"/>
    <property type="match status" value="1"/>
</dbReference>
<dbReference type="PANTHER" id="PTHR43353:SF5">
    <property type="entry name" value="SUCCINATE-SEMIALDEHYDE DEHYDROGENASE, MITOCHONDRIAL"/>
    <property type="match status" value="1"/>
</dbReference>
<dbReference type="FunFam" id="3.40.605.10:FF:000005">
    <property type="entry name" value="Succinate-semialdehyde dehydrogenase I"/>
    <property type="match status" value="1"/>
</dbReference>
<dbReference type="CDD" id="cd07103">
    <property type="entry name" value="ALDH_F5_SSADH_GabD"/>
    <property type="match status" value="1"/>
</dbReference>
<reference evidence="6 7" key="1">
    <citation type="submission" date="2014-06" db="EMBL/GenBank/DDBJ databases">
        <title>Functional and comparative genomic analyses of the Drosophila gut microbiota identify candidate symbiosis factors.</title>
        <authorList>
            <person name="Newell P.D."/>
            <person name="Chaston J.M."/>
            <person name="Douglas A.E."/>
        </authorList>
    </citation>
    <scope>NUCLEOTIDE SEQUENCE [LARGE SCALE GENOMIC DNA]</scope>
    <source>
        <strain evidence="6 7">DmCS_006</strain>
    </source>
</reference>
<dbReference type="Gene3D" id="3.40.309.10">
    <property type="entry name" value="Aldehyde Dehydrogenase, Chain A, domain 2"/>
    <property type="match status" value="1"/>
</dbReference>
<organism evidence="6 7">
    <name type="scientific">Acetobacter tropicalis</name>
    <dbReference type="NCBI Taxonomy" id="104102"/>
    <lineage>
        <taxon>Bacteria</taxon>
        <taxon>Pseudomonadati</taxon>
        <taxon>Pseudomonadota</taxon>
        <taxon>Alphaproteobacteria</taxon>
        <taxon>Acetobacterales</taxon>
        <taxon>Acetobacteraceae</taxon>
        <taxon>Acetobacter</taxon>
    </lineage>
</organism>
<accession>A0A094YHG2</accession>
<dbReference type="PROSITE" id="PS00070">
    <property type="entry name" value="ALDEHYDE_DEHYDR_CYS"/>
    <property type="match status" value="1"/>
</dbReference>
<keyword evidence="2 4" id="KW-0560">Oxidoreductase</keyword>
<dbReference type="PROSITE" id="PS00687">
    <property type="entry name" value="ALDEHYDE_DEHYDR_GLU"/>
    <property type="match status" value="1"/>
</dbReference>
<dbReference type="FunFam" id="3.40.309.10:FF:000004">
    <property type="entry name" value="Succinate-semialdehyde dehydrogenase I"/>
    <property type="match status" value="1"/>
</dbReference>
<dbReference type="Gene3D" id="3.40.605.10">
    <property type="entry name" value="Aldehyde Dehydrogenase, Chain A, domain 1"/>
    <property type="match status" value="1"/>
</dbReference>
<dbReference type="InterPro" id="IPR016162">
    <property type="entry name" value="Ald_DH_N"/>
</dbReference>
<dbReference type="PANTHER" id="PTHR43353">
    <property type="entry name" value="SUCCINATE-SEMIALDEHYDE DEHYDROGENASE, MITOCHONDRIAL"/>
    <property type="match status" value="1"/>
</dbReference>
<feature type="domain" description="Aldehyde dehydrogenase" evidence="5">
    <location>
        <begin position="22"/>
        <end position="478"/>
    </location>
</feature>
<dbReference type="EMBL" id="JOKM01000099">
    <property type="protein sequence ID" value="KGB21485.1"/>
    <property type="molecule type" value="Genomic_DNA"/>
</dbReference>
<dbReference type="InterPro" id="IPR010102">
    <property type="entry name" value="Succ_semiAld_DH"/>
</dbReference>
<dbReference type="GO" id="GO:0009450">
    <property type="term" value="P:gamma-aminobutyric acid catabolic process"/>
    <property type="evidence" value="ECO:0007669"/>
    <property type="project" value="InterPro"/>
</dbReference>
<dbReference type="RefSeq" id="WP_035381633.1">
    <property type="nucleotide sequence ID" value="NZ_JACAOJ010000044.1"/>
</dbReference>
<dbReference type="STRING" id="104102.AtDm6_2793"/>
<dbReference type="EC" id="1.2.1.16" evidence="6"/>
<sequence length="487" mass="52118">MTHPTLNDATLFRQEAFIAGTWCDAADGQTIDVDNPANGDIIGSVPACTADDTQKAIEAARVAQIAWRNKTGSHRAEILNAWYQLVLENVEDLALIMTAEQGKVLAEARGEVRYAASFLKWYAEEARRSEGSILTTADPARRVLVLKQPIGVTAAITPWNFPLAMITRKCGPAIAAGCGMVIKPSELTPFSALALAALAERASLPAGLLSVVTGWPAAVGKVLTESPVVRKLTFTGSTGIGKILLEQSAATVKKCSMELGGNAPFLVFDDADVEAAAEGIMQSKFRNAGQTCVCANRVLVQDGIWDQLLPVIMAKMNVLQVGAGLDANSTIGPLINEAAVTKVRAHVEDALAKGARYVGSPLRTEGRFVWPVVLEGVTTDMRVAHEETFGPVLPLFRFKEEEEAVRIANDTPFGLASYFFTNDIRRLWRVGEALEFGMIGHNTGAISMESVPFGGVKESGLGREGGHAGMDEFMEIKSLHLGGLDVL</sequence>
<dbReference type="Proteomes" id="UP000029448">
    <property type="component" value="Unassembled WGS sequence"/>
</dbReference>
<dbReference type="InterPro" id="IPR050740">
    <property type="entry name" value="Aldehyde_DH_Superfamily"/>
</dbReference>
<dbReference type="InterPro" id="IPR016160">
    <property type="entry name" value="Ald_DH_CS_CYS"/>
</dbReference>
<keyword evidence="7" id="KW-1185">Reference proteome</keyword>
<dbReference type="SUPFAM" id="SSF53720">
    <property type="entry name" value="ALDH-like"/>
    <property type="match status" value="1"/>
</dbReference>
<evidence type="ECO:0000256" key="1">
    <source>
        <dbReference type="ARBA" id="ARBA00009986"/>
    </source>
</evidence>
<protein>
    <submittedName>
        <fullName evidence="6">Succinate-semialdehyde dehydrogenase [NADP+]</fullName>
        <ecNumber evidence="6">1.2.1.16</ecNumber>
    </submittedName>
</protein>
<evidence type="ECO:0000313" key="7">
    <source>
        <dbReference type="Proteomes" id="UP000029448"/>
    </source>
</evidence>
<dbReference type="InterPro" id="IPR015590">
    <property type="entry name" value="Aldehyde_DH_dom"/>
</dbReference>
<dbReference type="GO" id="GO:0005829">
    <property type="term" value="C:cytosol"/>
    <property type="evidence" value="ECO:0007669"/>
    <property type="project" value="TreeGrafter"/>
</dbReference>
<evidence type="ECO:0000259" key="5">
    <source>
        <dbReference type="Pfam" id="PF00171"/>
    </source>
</evidence>
<dbReference type="InterPro" id="IPR016163">
    <property type="entry name" value="Ald_DH_C"/>
</dbReference>